<dbReference type="EMBL" id="JACHOR010000003">
    <property type="protein sequence ID" value="MBB5746604.1"/>
    <property type="molecule type" value="Genomic_DNA"/>
</dbReference>
<evidence type="ECO:0000313" key="2">
    <source>
        <dbReference type="Proteomes" id="UP000545037"/>
    </source>
</evidence>
<evidence type="ECO:0008006" key="3">
    <source>
        <dbReference type="Google" id="ProtNLM"/>
    </source>
</evidence>
<dbReference type="SUPFAM" id="SSF53187">
    <property type="entry name" value="Zn-dependent exopeptidases"/>
    <property type="match status" value="1"/>
</dbReference>
<sequence>MSGHTPAPARTGTVGAFGRAEEALLRFCRLGDKRTGGSGDAAVGAWIEEDLSRLGFRVARETFTTTWSQESTASLAWAGGAVPLVGHPASPAGKVVGPMVRQAAEAMAPGSAGAIAVLDLPHARWSSARDSRIQDCVRSAADRGAEAVVLVTHGPSGLAVPLNTGLVGDDFTVPVAVLSPREAVSLPTKDGAEATFHVVRDDAPREVFNVVGRLDRGAGRTLILSTPRSGWSICAGERGSGLAAWLLLVEEVARSVAGVDILAISTTAHELGYAGMGVHLSGEPTPVDRAALWVHIGANAATRDWREVPGGLTPLPSADPQRFLAVSASLLPAARAAFAGSPGLEVPHDVYQGAGGELGDIAAAGYGPVVGVFGAHRFHHTEADDLSCVSPDLSVDLADRMLQLIRSALSRAD</sequence>
<reference evidence="1 2" key="1">
    <citation type="submission" date="2020-08" db="EMBL/GenBank/DDBJ databases">
        <title>Genomic Encyclopedia of Type Strains, Phase IV (KMG-IV): sequencing the most valuable type-strain genomes for metagenomic binning, comparative biology and taxonomic classification.</title>
        <authorList>
            <person name="Goeker M."/>
        </authorList>
    </citation>
    <scope>NUCLEOTIDE SEQUENCE [LARGE SCALE GENOMIC DNA]</scope>
    <source>
        <strain evidence="1 2">DSM 4737</strain>
    </source>
</reference>
<proteinExistence type="predicted"/>
<dbReference type="Gene3D" id="3.40.630.10">
    <property type="entry name" value="Zn peptidases"/>
    <property type="match status" value="1"/>
</dbReference>
<organism evidence="1 2">
    <name type="scientific">Brevundimonas variabilis</name>
    <dbReference type="NCBI Taxonomy" id="74312"/>
    <lineage>
        <taxon>Bacteria</taxon>
        <taxon>Pseudomonadati</taxon>
        <taxon>Pseudomonadota</taxon>
        <taxon>Alphaproteobacteria</taxon>
        <taxon>Caulobacterales</taxon>
        <taxon>Caulobacteraceae</taxon>
        <taxon>Brevundimonas</taxon>
    </lineage>
</organism>
<name>A0A7W9CJ23_9CAUL</name>
<accession>A0A7W9CJ23</accession>
<gene>
    <name evidence="1" type="ORF">GGR13_002208</name>
</gene>
<keyword evidence="2" id="KW-1185">Reference proteome</keyword>
<dbReference type="Proteomes" id="UP000545037">
    <property type="component" value="Unassembled WGS sequence"/>
</dbReference>
<dbReference type="RefSeq" id="WP_183213552.1">
    <property type="nucleotide sequence ID" value="NZ_JACHOR010000003.1"/>
</dbReference>
<protein>
    <recommendedName>
        <fullName evidence="3">Peptidase M28 domain-containing protein</fullName>
    </recommendedName>
</protein>
<evidence type="ECO:0000313" key="1">
    <source>
        <dbReference type="EMBL" id="MBB5746604.1"/>
    </source>
</evidence>
<dbReference type="AlphaFoldDB" id="A0A7W9CJ23"/>
<comment type="caution">
    <text evidence="1">The sequence shown here is derived from an EMBL/GenBank/DDBJ whole genome shotgun (WGS) entry which is preliminary data.</text>
</comment>
<dbReference type="Gene3D" id="3.50.30.30">
    <property type="match status" value="1"/>
</dbReference>